<accession>A0A1I1ZVE0</accession>
<feature type="domain" description="Peptidase S9 prolyl oligopeptidase catalytic" evidence="3">
    <location>
        <begin position="510"/>
        <end position="724"/>
    </location>
</feature>
<reference evidence="5" key="1">
    <citation type="submission" date="2016-10" db="EMBL/GenBank/DDBJ databases">
        <authorList>
            <person name="Varghese N."/>
            <person name="Submissions S."/>
        </authorList>
    </citation>
    <scope>NUCLEOTIDE SEQUENCE [LARGE SCALE GENOMIC DNA]</scope>
    <source>
        <strain evidence="5">ATCC 25963</strain>
    </source>
</reference>
<gene>
    <name evidence="4" type="ORF">SAMN02745121_03971</name>
</gene>
<proteinExistence type="predicted"/>
<organism evidence="4 5">
    <name type="scientific">Nannocystis exedens</name>
    <dbReference type="NCBI Taxonomy" id="54"/>
    <lineage>
        <taxon>Bacteria</taxon>
        <taxon>Pseudomonadati</taxon>
        <taxon>Myxococcota</taxon>
        <taxon>Polyangia</taxon>
        <taxon>Nannocystales</taxon>
        <taxon>Nannocystaceae</taxon>
        <taxon>Nannocystis</taxon>
    </lineage>
</organism>
<dbReference type="InterPro" id="IPR011042">
    <property type="entry name" value="6-blade_b-propeller_TolB-like"/>
</dbReference>
<dbReference type="PANTHER" id="PTHR42776:SF27">
    <property type="entry name" value="DIPEPTIDYL PEPTIDASE FAMILY MEMBER 6"/>
    <property type="match status" value="1"/>
</dbReference>
<keyword evidence="5" id="KW-1185">Reference proteome</keyword>
<dbReference type="Gene3D" id="3.40.50.1820">
    <property type="entry name" value="alpha/beta hydrolase"/>
    <property type="match status" value="1"/>
</dbReference>
<dbReference type="GO" id="GO:0006508">
    <property type="term" value="P:proteolysis"/>
    <property type="evidence" value="ECO:0007669"/>
    <property type="project" value="InterPro"/>
</dbReference>
<dbReference type="STRING" id="54.SAMN02745121_03971"/>
<evidence type="ECO:0000313" key="5">
    <source>
        <dbReference type="Proteomes" id="UP000199400"/>
    </source>
</evidence>
<feature type="compositionally biased region" description="Low complexity" evidence="2">
    <location>
        <begin position="90"/>
        <end position="105"/>
    </location>
</feature>
<evidence type="ECO:0000313" key="4">
    <source>
        <dbReference type="EMBL" id="SFE35348.1"/>
    </source>
</evidence>
<dbReference type="SUPFAM" id="SSF53474">
    <property type="entry name" value="alpha/beta-Hydrolases"/>
    <property type="match status" value="1"/>
</dbReference>
<dbReference type="GO" id="GO:0004252">
    <property type="term" value="F:serine-type endopeptidase activity"/>
    <property type="evidence" value="ECO:0007669"/>
    <property type="project" value="TreeGrafter"/>
</dbReference>
<evidence type="ECO:0000256" key="1">
    <source>
        <dbReference type="ARBA" id="ARBA00022801"/>
    </source>
</evidence>
<dbReference type="SUPFAM" id="SSF82171">
    <property type="entry name" value="DPP6 N-terminal domain-like"/>
    <property type="match status" value="1"/>
</dbReference>
<dbReference type="GO" id="GO:0004177">
    <property type="term" value="F:aminopeptidase activity"/>
    <property type="evidence" value="ECO:0007669"/>
    <property type="project" value="UniProtKB-KW"/>
</dbReference>
<keyword evidence="4" id="KW-0031">Aminopeptidase</keyword>
<feature type="region of interest" description="Disordered" evidence="2">
    <location>
        <begin position="86"/>
        <end position="106"/>
    </location>
</feature>
<dbReference type="Pfam" id="PF00326">
    <property type="entry name" value="Peptidase_S9"/>
    <property type="match status" value="1"/>
</dbReference>
<dbReference type="InterPro" id="IPR029058">
    <property type="entry name" value="AB_hydrolase_fold"/>
</dbReference>
<dbReference type="InterPro" id="IPR001375">
    <property type="entry name" value="Peptidase_S9_cat"/>
</dbReference>
<protein>
    <submittedName>
        <fullName evidence="4">Dipeptidyl aminopeptidase/acylaminoacyl peptidase</fullName>
    </submittedName>
</protein>
<evidence type="ECO:0000259" key="3">
    <source>
        <dbReference type="Pfam" id="PF00326"/>
    </source>
</evidence>
<dbReference type="Proteomes" id="UP000199400">
    <property type="component" value="Unassembled WGS sequence"/>
</dbReference>
<dbReference type="AlphaFoldDB" id="A0A1I1ZVE0"/>
<keyword evidence="4" id="KW-0645">Protease</keyword>
<dbReference type="Gene3D" id="2.120.10.30">
    <property type="entry name" value="TolB, C-terminal domain"/>
    <property type="match status" value="1"/>
</dbReference>
<evidence type="ECO:0000256" key="2">
    <source>
        <dbReference type="SAM" id="MobiDB-lite"/>
    </source>
</evidence>
<name>A0A1I1ZVE0_9BACT</name>
<dbReference type="PANTHER" id="PTHR42776">
    <property type="entry name" value="SERINE PEPTIDASE S9 FAMILY MEMBER"/>
    <property type="match status" value="1"/>
</dbReference>
<keyword evidence="1" id="KW-0378">Hydrolase</keyword>
<sequence>MIELRIPDIFTLLGRRSRRRPIGGAPAPGLTFHAGTRGVGRVVEPTVPIDPSGRRRGRAPRRIGGSRFAAGALACALACGPKAVPQVPEAGSGSAPGPAPASAAAQVQARPDATLIPRAVLFGNPEREAPALSPDGQKLLYLAPAQGVLNVWVGPADRPDEARPITQDTLRGIRFALWSASGERVLYLQDQGGDENWRLYAADPATAKTTELTPYPNVRAVPVHLSDRRPHEVAVLMNDRDPAWNDLYAVDVRTGKRRLILKNDQRLSVFVLDDDFKLRFAMRATADGGMEMLAPKGKQWQQAFAIGIEDERTTMPLGIDAAGTTLYLEDSRGRETAALVARDIKTGEEQVLAEHPKAGFSGWIDDRKTHRPLAVAFTHLRQEWQAIDKTVEADLAALRAVADGELAVVSQSRDGRRWVVQYRVDDGPARYYLYERKDRQAKLLFTADAELAAQKLAKMRPVVIPARDGLELVSYYTLPLAADPDGDGLPNAPLPMVLVVHGGPWHRDQWGFEPQHQWLASRGYAVLSVNFRGSAGFTKSFINAGDHEMGGKMHDDLLDAVAWAVDKKIADPARVAIMGGSYGGYATLVGLTFTPETFACGVDIVGPSNLETLLQSFPPYWVAVALRFWARWGDVNTEEGRKLLRERSPLHRVDAIRRPLLIGQGANDPRVKQQESDQIVAAMEARRLPVTYVLYPDEGHGFARPENDISFNAVTEAFLARCLGGPYQPIGDDFKGASLIVKTGAEHVPGLPEALRAAGKP</sequence>
<dbReference type="OrthoDB" id="4269629at2"/>
<dbReference type="EMBL" id="FOMX01000012">
    <property type="protein sequence ID" value="SFE35348.1"/>
    <property type="molecule type" value="Genomic_DNA"/>
</dbReference>